<evidence type="ECO:0000256" key="2">
    <source>
        <dbReference type="ARBA" id="ARBA00022505"/>
    </source>
</evidence>
<evidence type="ECO:0000256" key="1">
    <source>
        <dbReference type="ARBA" id="ARBA00009175"/>
    </source>
</evidence>
<keyword evidence="8" id="KW-1185">Reference proteome</keyword>
<dbReference type="KEGG" id="fiy:BN1229_v1_2780"/>
<feature type="binding site" evidence="6">
    <location>
        <position position="177"/>
    </location>
    <ligand>
        <name>molybdate</name>
        <dbReference type="ChEBI" id="CHEBI:36264"/>
    </ligand>
</feature>
<comment type="similarity">
    <text evidence="1">Belongs to the bacterial solute-binding protein ModA family.</text>
</comment>
<dbReference type="KEGG" id="fil:BN1229_v1_3140"/>
<keyword evidence="2 6" id="KW-0500">Molybdenum</keyword>
<gene>
    <name evidence="7" type="primary">modA</name>
    <name evidence="7" type="ORF">YBN1229_v1_2780</name>
</gene>
<dbReference type="InterPro" id="IPR050682">
    <property type="entry name" value="ModA/WtpA"/>
</dbReference>
<evidence type="ECO:0000256" key="3">
    <source>
        <dbReference type="ARBA" id="ARBA00022723"/>
    </source>
</evidence>
<sequence>MQGLKKLVLGLIVGAVCVAPIPVMSEAPKVVTVFAAASLTNALQAAADAFTEKTGIRTKLSFASSSTLAKQIEAGAGAQLFLSADEGWMDYVQKRDLLAPDTRRSLLGNGLVLVVPSDKPLEIRITADQSWLKQLTKGRIAVGDPAHVPAGKYAKQALTHLGVWEAAARRLARADNVRNALVLVERGEAVAGIVYSTDAAISKGVTIAARFPETTHKPITYPIALMRGHETGASRAFYDFLQTDAARSIFLGYGFHFAERSYERS</sequence>
<protein>
    <submittedName>
        <fullName evidence="7">Molybdate transporter subunit periplasmic-binding component of ABC superfamily</fullName>
    </submittedName>
</protein>
<dbReference type="GO" id="GO:0046872">
    <property type="term" value="F:metal ion binding"/>
    <property type="evidence" value="ECO:0007669"/>
    <property type="project" value="UniProtKB-KW"/>
</dbReference>
<dbReference type="GO" id="GO:0030973">
    <property type="term" value="F:molybdate ion binding"/>
    <property type="evidence" value="ECO:0007669"/>
    <property type="project" value="TreeGrafter"/>
</dbReference>
<dbReference type="InterPro" id="IPR005950">
    <property type="entry name" value="ModA"/>
</dbReference>
<keyword evidence="3 6" id="KW-0479">Metal-binding</keyword>
<dbReference type="FunFam" id="3.40.190.10:FF:000035">
    <property type="entry name" value="Molybdate ABC transporter substrate-binding protein"/>
    <property type="match status" value="1"/>
</dbReference>
<comment type="subunit">
    <text evidence="5">The complex is composed of two ATP-binding proteins (ModC), two transmembrane proteins (ModB) and a solute-binding protein (ModA).</text>
</comment>
<dbReference type="PIRSF" id="PIRSF004846">
    <property type="entry name" value="ModA"/>
    <property type="match status" value="1"/>
</dbReference>
<feature type="binding site" evidence="6">
    <location>
        <position position="150"/>
    </location>
    <ligand>
        <name>molybdate</name>
        <dbReference type="ChEBI" id="CHEBI:36264"/>
    </ligand>
</feature>
<proteinExistence type="inferred from homology"/>
<feature type="binding site" evidence="6">
    <location>
        <position position="65"/>
    </location>
    <ligand>
        <name>molybdate</name>
        <dbReference type="ChEBI" id="CHEBI:36264"/>
    </ligand>
</feature>
<keyword evidence="4" id="KW-0732">Signal</keyword>
<dbReference type="OrthoDB" id="9785015at2"/>
<evidence type="ECO:0000256" key="5">
    <source>
        <dbReference type="ARBA" id="ARBA00062515"/>
    </source>
</evidence>
<evidence type="ECO:0000313" key="8">
    <source>
        <dbReference type="Proteomes" id="UP000033187"/>
    </source>
</evidence>
<dbReference type="Proteomes" id="UP000033187">
    <property type="component" value="Chromosome 1"/>
</dbReference>
<dbReference type="NCBIfam" id="TIGR01256">
    <property type="entry name" value="modA"/>
    <property type="match status" value="1"/>
</dbReference>
<dbReference type="GO" id="GO:1901359">
    <property type="term" value="F:tungstate binding"/>
    <property type="evidence" value="ECO:0007669"/>
    <property type="project" value="UniProtKB-ARBA"/>
</dbReference>
<dbReference type="Pfam" id="PF13531">
    <property type="entry name" value="SBP_bac_11"/>
    <property type="match status" value="1"/>
</dbReference>
<dbReference type="PANTHER" id="PTHR30632:SF17">
    <property type="entry name" value="MOLYBDATE-BINDING PROTEIN MODA"/>
    <property type="match status" value="1"/>
</dbReference>
<evidence type="ECO:0000256" key="6">
    <source>
        <dbReference type="PIRSR" id="PIRSR004846-1"/>
    </source>
</evidence>
<dbReference type="Gene3D" id="3.40.190.10">
    <property type="entry name" value="Periplasmic binding protein-like II"/>
    <property type="match status" value="2"/>
</dbReference>
<dbReference type="GO" id="GO:0015689">
    <property type="term" value="P:molybdate ion transport"/>
    <property type="evidence" value="ECO:0007669"/>
    <property type="project" value="InterPro"/>
</dbReference>
<dbReference type="CDD" id="cd13536">
    <property type="entry name" value="PBP2_EcModA"/>
    <property type="match status" value="1"/>
</dbReference>
<dbReference type="SUPFAM" id="SSF53850">
    <property type="entry name" value="Periplasmic binding protein-like II"/>
    <property type="match status" value="1"/>
</dbReference>
<reference evidence="8" key="1">
    <citation type="submission" date="2015-02" db="EMBL/GenBank/DDBJ databases">
        <authorList>
            <person name="Chooi Y.-H."/>
        </authorList>
    </citation>
    <scope>NUCLEOTIDE SEQUENCE [LARGE SCALE GENOMIC DNA]</scope>
    <source>
        <strain evidence="8">strain Y</strain>
    </source>
</reference>
<dbReference type="PANTHER" id="PTHR30632">
    <property type="entry name" value="MOLYBDATE-BINDING PERIPLASMIC PROTEIN"/>
    <property type="match status" value="1"/>
</dbReference>
<evidence type="ECO:0000313" key="7">
    <source>
        <dbReference type="EMBL" id="CPR20819.1"/>
    </source>
</evidence>
<feature type="binding site" evidence="6">
    <location>
        <position position="38"/>
    </location>
    <ligand>
        <name>molybdate</name>
        <dbReference type="ChEBI" id="CHEBI:36264"/>
    </ligand>
</feature>
<dbReference type="RefSeq" id="WP_046478998.1">
    <property type="nucleotide sequence ID" value="NZ_LN829118.1"/>
</dbReference>
<dbReference type="GO" id="GO:0030288">
    <property type="term" value="C:outer membrane-bounded periplasmic space"/>
    <property type="evidence" value="ECO:0007669"/>
    <property type="project" value="TreeGrafter"/>
</dbReference>
<name>A0A0D6JHZ8_9HYPH</name>
<dbReference type="EMBL" id="LN829119">
    <property type="protein sequence ID" value="CPR20819.1"/>
    <property type="molecule type" value="Genomic_DNA"/>
</dbReference>
<evidence type="ECO:0000256" key="4">
    <source>
        <dbReference type="ARBA" id="ARBA00022729"/>
    </source>
</evidence>
<feature type="binding site" evidence="6">
    <location>
        <position position="195"/>
    </location>
    <ligand>
        <name>molybdate</name>
        <dbReference type="ChEBI" id="CHEBI:36264"/>
    </ligand>
</feature>
<dbReference type="NCBIfam" id="NF007958">
    <property type="entry name" value="PRK10677.1"/>
    <property type="match status" value="1"/>
</dbReference>
<dbReference type="AlphaFoldDB" id="A0A0D6JHZ8"/>
<accession>A0A0D6JHZ8</accession>
<organism evidence="7 8">
    <name type="scientific">Candidatus Filomicrobium marinum</name>
    <dbReference type="NCBI Taxonomy" id="1608628"/>
    <lineage>
        <taxon>Bacteria</taxon>
        <taxon>Pseudomonadati</taxon>
        <taxon>Pseudomonadota</taxon>
        <taxon>Alphaproteobacteria</taxon>
        <taxon>Hyphomicrobiales</taxon>
        <taxon>Hyphomicrobiaceae</taxon>
        <taxon>Filomicrobium</taxon>
    </lineage>
</organism>